<reference evidence="9" key="1">
    <citation type="submission" date="2025-08" db="UniProtKB">
        <authorList>
            <consortium name="RefSeq"/>
        </authorList>
    </citation>
    <scope>IDENTIFICATION</scope>
    <source>
        <tissue evidence="9">Leaf</tissue>
    </source>
</reference>
<dbReference type="SUPFAM" id="SSF52200">
    <property type="entry name" value="Toll/Interleukin receptor TIR domain"/>
    <property type="match status" value="1"/>
</dbReference>
<dbReference type="GeneID" id="125316315"/>
<evidence type="ECO:0000256" key="4">
    <source>
        <dbReference type="ARBA" id="ARBA00047304"/>
    </source>
</evidence>
<feature type="region of interest" description="Disordered" evidence="5">
    <location>
        <begin position="34"/>
        <end position="101"/>
    </location>
</feature>
<evidence type="ECO:0000313" key="8">
    <source>
        <dbReference type="Proteomes" id="UP000827889"/>
    </source>
</evidence>
<comment type="catalytic activity">
    <reaction evidence="4">
        <text>NAD(+) + H2O = ADP-D-ribose + nicotinamide + H(+)</text>
        <dbReference type="Rhea" id="RHEA:16301"/>
        <dbReference type="ChEBI" id="CHEBI:15377"/>
        <dbReference type="ChEBI" id="CHEBI:15378"/>
        <dbReference type="ChEBI" id="CHEBI:17154"/>
        <dbReference type="ChEBI" id="CHEBI:57540"/>
        <dbReference type="ChEBI" id="CHEBI:57967"/>
        <dbReference type="EC" id="3.2.2.6"/>
    </reaction>
    <physiologicalReaction direction="left-to-right" evidence="4">
        <dbReference type="Rhea" id="RHEA:16302"/>
    </physiologicalReaction>
</comment>
<dbReference type="EC" id="3.2.2.6" evidence="1"/>
<dbReference type="PROSITE" id="PS50104">
    <property type="entry name" value="TIR"/>
    <property type="match status" value="1"/>
</dbReference>
<feature type="compositionally biased region" description="Low complexity" evidence="5">
    <location>
        <begin position="83"/>
        <end position="101"/>
    </location>
</feature>
<evidence type="ECO:0000256" key="3">
    <source>
        <dbReference type="ARBA" id="ARBA00023027"/>
    </source>
</evidence>
<sequence length="257" mass="27798">MVHLSFGHSFAELVALILLPGLAFYLLNKKKAGARRNEEDADTGAPGSMTPPTEANSDGSSSFPTETNDGGSTSSPMETNNGASSSSPTETNNSASSSSTATTGNRYEVFLSFRGPDTRYGFTSHLYKGLHDAGIDTFRDEEELPQGEDIGPEILAAITKSQILIPILSEGYGTSSWCLNELAQIMKCKNDNGQMVLPVFYKVKAADVGHQIGNFGKAFHEREERLLERPSFDRTSLEKWKKALGEVSTLKGYEADG</sequence>
<evidence type="ECO:0000259" key="7">
    <source>
        <dbReference type="PROSITE" id="PS50104"/>
    </source>
</evidence>
<keyword evidence="6" id="KW-0472">Membrane</keyword>
<protein>
    <recommendedName>
        <fullName evidence="1">ADP-ribosyl cyclase/cyclic ADP-ribose hydrolase</fullName>
        <ecNumber evidence="1">3.2.2.6</ecNumber>
    </recommendedName>
</protein>
<feature type="transmembrane region" description="Helical" evidence="6">
    <location>
        <begin position="6"/>
        <end position="27"/>
    </location>
</feature>
<name>A0ABM3HUL8_9MYRT</name>
<evidence type="ECO:0000256" key="1">
    <source>
        <dbReference type="ARBA" id="ARBA00011982"/>
    </source>
</evidence>
<evidence type="ECO:0000313" key="9">
    <source>
        <dbReference type="RefSeq" id="XP_048140290.1"/>
    </source>
</evidence>
<organism evidence="8 9">
    <name type="scientific">Rhodamnia argentea</name>
    <dbReference type="NCBI Taxonomy" id="178133"/>
    <lineage>
        <taxon>Eukaryota</taxon>
        <taxon>Viridiplantae</taxon>
        <taxon>Streptophyta</taxon>
        <taxon>Embryophyta</taxon>
        <taxon>Tracheophyta</taxon>
        <taxon>Spermatophyta</taxon>
        <taxon>Magnoliopsida</taxon>
        <taxon>eudicotyledons</taxon>
        <taxon>Gunneridae</taxon>
        <taxon>Pentapetalae</taxon>
        <taxon>rosids</taxon>
        <taxon>malvids</taxon>
        <taxon>Myrtales</taxon>
        <taxon>Myrtaceae</taxon>
        <taxon>Myrtoideae</taxon>
        <taxon>Myrteae</taxon>
        <taxon>Australasian group</taxon>
        <taxon>Rhodamnia</taxon>
    </lineage>
</organism>
<feature type="compositionally biased region" description="Polar residues" evidence="5">
    <location>
        <begin position="50"/>
        <end position="82"/>
    </location>
</feature>
<dbReference type="InterPro" id="IPR000157">
    <property type="entry name" value="TIR_dom"/>
</dbReference>
<dbReference type="Pfam" id="PF01582">
    <property type="entry name" value="TIR"/>
    <property type="match status" value="1"/>
</dbReference>
<dbReference type="RefSeq" id="XP_048140290.1">
    <property type="nucleotide sequence ID" value="XM_048284333.1"/>
</dbReference>
<keyword evidence="6" id="KW-1133">Transmembrane helix</keyword>
<evidence type="ECO:0000256" key="2">
    <source>
        <dbReference type="ARBA" id="ARBA00022801"/>
    </source>
</evidence>
<dbReference type="PANTHER" id="PTHR32009:SF39">
    <property type="entry name" value="TIR DOMAIN-CONTAINING PROTEIN"/>
    <property type="match status" value="1"/>
</dbReference>
<keyword evidence="6" id="KW-0812">Transmembrane</keyword>
<dbReference type="SMART" id="SM00255">
    <property type="entry name" value="TIR"/>
    <property type="match status" value="1"/>
</dbReference>
<dbReference type="PANTHER" id="PTHR32009">
    <property type="entry name" value="TMV RESISTANCE PROTEIN N-LIKE"/>
    <property type="match status" value="1"/>
</dbReference>
<keyword evidence="2" id="KW-0378">Hydrolase</keyword>
<dbReference type="InterPro" id="IPR035897">
    <property type="entry name" value="Toll_tir_struct_dom_sf"/>
</dbReference>
<dbReference type="Proteomes" id="UP000827889">
    <property type="component" value="Chromosome 8"/>
</dbReference>
<gene>
    <name evidence="9" type="primary">LOC125316315</name>
</gene>
<keyword evidence="8" id="KW-1185">Reference proteome</keyword>
<accession>A0ABM3HUL8</accession>
<keyword evidence="3" id="KW-0520">NAD</keyword>
<evidence type="ECO:0000256" key="6">
    <source>
        <dbReference type="SAM" id="Phobius"/>
    </source>
</evidence>
<dbReference type="Gene3D" id="3.40.50.10140">
    <property type="entry name" value="Toll/interleukin-1 receptor homology (TIR) domain"/>
    <property type="match status" value="1"/>
</dbReference>
<proteinExistence type="predicted"/>
<feature type="domain" description="TIR" evidence="7">
    <location>
        <begin position="105"/>
        <end position="257"/>
    </location>
</feature>
<evidence type="ECO:0000256" key="5">
    <source>
        <dbReference type="SAM" id="MobiDB-lite"/>
    </source>
</evidence>